<dbReference type="SMART" id="SM00020">
    <property type="entry name" value="Tryp_SPc"/>
    <property type="match status" value="1"/>
</dbReference>
<evidence type="ECO:0000313" key="9">
    <source>
        <dbReference type="Proteomes" id="UP000037069"/>
    </source>
</evidence>
<proteinExistence type="inferred from homology"/>
<feature type="domain" description="Peptidase S1" evidence="7">
    <location>
        <begin position="10"/>
        <end position="249"/>
    </location>
</feature>
<dbReference type="GO" id="GO:0006508">
    <property type="term" value="P:proteolysis"/>
    <property type="evidence" value="ECO:0007669"/>
    <property type="project" value="UniProtKB-KW"/>
</dbReference>
<organism evidence="8 9">
    <name type="scientific">Lucilia cuprina</name>
    <name type="common">Green bottle fly</name>
    <name type="synonym">Australian sheep blowfly</name>
    <dbReference type="NCBI Taxonomy" id="7375"/>
    <lineage>
        <taxon>Eukaryota</taxon>
        <taxon>Metazoa</taxon>
        <taxon>Ecdysozoa</taxon>
        <taxon>Arthropoda</taxon>
        <taxon>Hexapoda</taxon>
        <taxon>Insecta</taxon>
        <taxon>Pterygota</taxon>
        <taxon>Neoptera</taxon>
        <taxon>Endopterygota</taxon>
        <taxon>Diptera</taxon>
        <taxon>Brachycera</taxon>
        <taxon>Muscomorpha</taxon>
        <taxon>Oestroidea</taxon>
        <taxon>Calliphoridae</taxon>
        <taxon>Luciliinae</taxon>
        <taxon>Lucilia</taxon>
    </lineage>
</organism>
<evidence type="ECO:0000313" key="8">
    <source>
        <dbReference type="EMBL" id="KNC31421.1"/>
    </source>
</evidence>
<dbReference type="InterPro" id="IPR043504">
    <property type="entry name" value="Peptidase_S1_PA_chymotrypsin"/>
</dbReference>
<dbReference type="GO" id="GO:0004252">
    <property type="term" value="F:serine-type endopeptidase activity"/>
    <property type="evidence" value="ECO:0007669"/>
    <property type="project" value="InterPro"/>
</dbReference>
<dbReference type="Proteomes" id="UP000037069">
    <property type="component" value="Unassembled WGS sequence"/>
</dbReference>
<dbReference type="SUPFAM" id="SSF50494">
    <property type="entry name" value="Trypsin-like serine proteases"/>
    <property type="match status" value="1"/>
</dbReference>
<evidence type="ECO:0000256" key="1">
    <source>
        <dbReference type="ARBA" id="ARBA00007664"/>
    </source>
</evidence>
<comment type="caution">
    <text evidence="8">The sequence shown here is derived from an EMBL/GenBank/DDBJ whole genome shotgun (WGS) entry which is preliminary data.</text>
</comment>
<dbReference type="PRINTS" id="PR00722">
    <property type="entry name" value="CHYMOTRYPSIN"/>
</dbReference>
<dbReference type="InterPro" id="IPR001254">
    <property type="entry name" value="Trypsin_dom"/>
</dbReference>
<dbReference type="EMBL" id="JRES01000421">
    <property type="protein sequence ID" value="KNC31421.1"/>
    <property type="molecule type" value="Genomic_DNA"/>
</dbReference>
<dbReference type="PANTHER" id="PTHR24276:SF91">
    <property type="entry name" value="AT26814P-RELATED"/>
    <property type="match status" value="1"/>
</dbReference>
<dbReference type="PROSITE" id="PS50240">
    <property type="entry name" value="TRYPSIN_DOM"/>
    <property type="match status" value="1"/>
</dbReference>
<dbReference type="OrthoDB" id="7981840at2759"/>
<comment type="similarity">
    <text evidence="1">Belongs to the peptidase S1 family.</text>
</comment>
<dbReference type="FunFam" id="2.40.10.10:FF:000068">
    <property type="entry name" value="transmembrane protease serine 2"/>
    <property type="match status" value="1"/>
</dbReference>
<evidence type="ECO:0000256" key="3">
    <source>
        <dbReference type="ARBA" id="ARBA00022801"/>
    </source>
</evidence>
<dbReference type="STRING" id="7375.A0A0L0CGQ8"/>
<dbReference type="InterPro" id="IPR001314">
    <property type="entry name" value="Peptidase_S1A"/>
</dbReference>
<evidence type="ECO:0000256" key="4">
    <source>
        <dbReference type="ARBA" id="ARBA00022825"/>
    </source>
</evidence>
<dbReference type="PANTHER" id="PTHR24276">
    <property type="entry name" value="POLYSERASE-RELATED"/>
    <property type="match status" value="1"/>
</dbReference>
<evidence type="ECO:0000256" key="6">
    <source>
        <dbReference type="SAM" id="SignalP"/>
    </source>
</evidence>
<protein>
    <recommendedName>
        <fullName evidence="7">Peptidase S1 domain-containing protein</fullName>
    </recommendedName>
</protein>
<dbReference type="Gene3D" id="2.40.10.10">
    <property type="entry name" value="Trypsin-like serine proteases"/>
    <property type="match status" value="1"/>
</dbReference>
<dbReference type="AlphaFoldDB" id="A0A0L0CGQ8"/>
<keyword evidence="3" id="KW-0378">Hydrolase</keyword>
<feature type="chain" id="PRO_5005536493" description="Peptidase S1 domain-containing protein" evidence="6">
    <location>
        <begin position="22"/>
        <end position="250"/>
    </location>
</feature>
<gene>
    <name evidence="8" type="ORF">FF38_07270</name>
</gene>
<feature type="signal peptide" evidence="6">
    <location>
        <begin position="1"/>
        <end position="21"/>
    </location>
</feature>
<evidence type="ECO:0000259" key="7">
    <source>
        <dbReference type="PROSITE" id="PS50240"/>
    </source>
</evidence>
<sequence length="250" mass="27693">MLHLISLTLLISSCCLHFNRADMLAEEGQFPFEVSIAYKFKDICGGAIISTHAIVTAAHCINYIEPNDLQVFVGVHNFLIFPRGHIHNVATTKIHPEYEPTTRDYDVALVKLKESLELNANVNIIPISSTSHVYYGGKQGTLVYWEIENGSSLLFTQTELWAEKRCTPANALGDFAVDLFDDDLPPSSLAVICVGIPAGLCIGDDAGSLIVDKELWGIVSMNFECDSKDKPLILTNLAFVKEWIDDNYLN</sequence>
<accession>A0A0L0CGQ8</accession>
<keyword evidence="9" id="KW-1185">Reference proteome</keyword>
<reference evidence="8 9" key="1">
    <citation type="journal article" date="2015" name="Nat. Commun.">
        <title>Lucilia cuprina genome unlocks parasitic fly biology to underpin future interventions.</title>
        <authorList>
            <person name="Anstead C.A."/>
            <person name="Korhonen P.K."/>
            <person name="Young N.D."/>
            <person name="Hall R.S."/>
            <person name="Jex A.R."/>
            <person name="Murali S.C."/>
            <person name="Hughes D.S."/>
            <person name="Lee S.F."/>
            <person name="Perry T."/>
            <person name="Stroehlein A.J."/>
            <person name="Ansell B.R."/>
            <person name="Breugelmans B."/>
            <person name="Hofmann A."/>
            <person name="Qu J."/>
            <person name="Dugan S."/>
            <person name="Lee S.L."/>
            <person name="Chao H."/>
            <person name="Dinh H."/>
            <person name="Han Y."/>
            <person name="Doddapaneni H.V."/>
            <person name="Worley K.C."/>
            <person name="Muzny D.M."/>
            <person name="Ioannidis P."/>
            <person name="Waterhouse R.M."/>
            <person name="Zdobnov E.M."/>
            <person name="James P.J."/>
            <person name="Bagnall N.H."/>
            <person name="Kotze A.C."/>
            <person name="Gibbs R.A."/>
            <person name="Richards S."/>
            <person name="Batterham P."/>
            <person name="Gasser R.B."/>
        </authorList>
    </citation>
    <scope>NUCLEOTIDE SEQUENCE [LARGE SCALE GENOMIC DNA]</scope>
    <source>
        <strain evidence="8 9">LS</strain>
        <tissue evidence="8">Full body</tissue>
    </source>
</reference>
<dbReference type="InterPro" id="IPR050430">
    <property type="entry name" value="Peptidase_S1"/>
</dbReference>
<evidence type="ECO:0000256" key="5">
    <source>
        <dbReference type="ARBA" id="ARBA00023157"/>
    </source>
</evidence>
<dbReference type="InterPro" id="IPR009003">
    <property type="entry name" value="Peptidase_S1_PA"/>
</dbReference>
<evidence type="ECO:0000256" key="2">
    <source>
        <dbReference type="ARBA" id="ARBA00022670"/>
    </source>
</evidence>
<dbReference type="CDD" id="cd00190">
    <property type="entry name" value="Tryp_SPc"/>
    <property type="match status" value="1"/>
</dbReference>
<keyword evidence="6" id="KW-0732">Signal</keyword>
<keyword evidence="2" id="KW-0645">Protease</keyword>
<dbReference type="OMA" id="IISTHAI"/>
<dbReference type="PROSITE" id="PS00134">
    <property type="entry name" value="TRYPSIN_HIS"/>
    <property type="match status" value="1"/>
</dbReference>
<keyword evidence="5" id="KW-1015">Disulfide bond</keyword>
<dbReference type="InterPro" id="IPR018114">
    <property type="entry name" value="TRYPSIN_HIS"/>
</dbReference>
<keyword evidence="4" id="KW-0720">Serine protease</keyword>
<name>A0A0L0CGQ8_LUCCU</name>
<dbReference type="Pfam" id="PF00089">
    <property type="entry name" value="Trypsin"/>
    <property type="match status" value="1"/>
</dbReference>